<name>A0AAN6PDT4_9PEZI</name>
<feature type="active site" description="Proton acceptor" evidence="1">
    <location>
        <position position="202"/>
    </location>
</feature>
<protein>
    <submittedName>
        <fullName evidence="3">Peptidase A4 family-domain-containing protein</fullName>
    </submittedName>
</protein>
<dbReference type="GO" id="GO:0006508">
    <property type="term" value="P:proteolysis"/>
    <property type="evidence" value="ECO:0007669"/>
    <property type="project" value="InterPro"/>
</dbReference>
<accession>A0AAN6PDT4</accession>
<dbReference type="PANTHER" id="PTHR37536:SF1">
    <property type="entry name" value="ASPERGILLOPEPSIN, PUTAITVE (AFU_ORTHOLOGUE AFUA_7G01200)"/>
    <property type="match status" value="1"/>
</dbReference>
<sequence>MNLTAILHAVLLGLTVALSHPREPSNELSLPAARRSRLTDRLNTLFTHNSSDTPPTVTYNANWAGAVLTGAGYRSATGTIQVPAIRLPPGADSNVLHAVSAWVGIDGEYACPNAILQVGVDMYMNHSVPAYWAWLEWFPNRSTYLTDFVIRPGDSITMTVMATSRSSATFSITNHATGQKDSASLADQAPLLCGFNAEWIVEDFWGSDGVPLVDFGSVAFTGALFETDTGISGGVEGAKMDGVKEKAGGPAVIECEKLGGSELTCEYKKGASP</sequence>
<dbReference type="InterPro" id="IPR013320">
    <property type="entry name" value="ConA-like_dom_sf"/>
</dbReference>
<dbReference type="PRINTS" id="PR00977">
    <property type="entry name" value="SCYTLDPTASE"/>
</dbReference>
<keyword evidence="4" id="KW-1185">Reference proteome</keyword>
<dbReference type="Proteomes" id="UP001303115">
    <property type="component" value="Unassembled WGS sequence"/>
</dbReference>
<dbReference type="SUPFAM" id="SSF49899">
    <property type="entry name" value="Concanavalin A-like lectins/glucanases"/>
    <property type="match status" value="1"/>
</dbReference>
<feature type="chain" id="PRO_5042976106" evidence="2">
    <location>
        <begin position="18"/>
        <end position="273"/>
    </location>
</feature>
<feature type="signal peptide" evidence="2">
    <location>
        <begin position="1"/>
        <end position="17"/>
    </location>
</feature>
<organism evidence="3 4">
    <name type="scientific">Parachaetomium inaequale</name>
    <dbReference type="NCBI Taxonomy" id="2588326"/>
    <lineage>
        <taxon>Eukaryota</taxon>
        <taxon>Fungi</taxon>
        <taxon>Dikarya</taxon>
        <taxon>Ascomycota</taxon>
        <taxon>Pezizomycotina</taxon>
        <taxon>Sordariomycetes</taxon>
        <taxon>Sordariomycetidae</taxon>
        <taxon>Sordariales</taxon>
        <taxon>Chaetomiaceae</taxon>
        <taxon>Parachaetomium</taxon>
    </lineage>
</organism>
<dbReference type="GO" id="GO:0070007">
    <property type="term" value="F:glutamic-type endopeptidase activity"/>
    <property type="evidence" value="ECO:0007669"/>
    <property type="project" value="InterPro"/>
</dbReference>
<proteinExistence type="predicted"/>
<dbReference type="Gene3D" id="2.60.120.700">
    <property type="entry name" value="Peptidase G1"/>
    <property type="match status" value="1"/>
</dbReference>
<dbReference type="InterPro" id="IPR038656">
    <property type="entry name" value="Peptidase_G1_sf"/>
</dbReference>
<dbReference type="EMBL" id="MU854411">
    <property type="protein sequence ID" value="KAK4039063.1"/>
    <property type="molecule type" value="Genomic_DNA"/>
</dbReference>
<evidence type="ECO:0000256" key="2">
    <source>
        <dbReference type="SAM" id="SignalP"/>
    </source>
</evidence>
<reference evidence="4" key="1">
    <citation type="journal article" date="2023" name="Mol. Phylogenet. Evol.">
        <title>Genome-scale phylogeny and comparative genomics of the fungal order Sordariales.</title>
        <authorList>
            <person name="Hensen N."/>
            <person name="Bonometti L."/>
            <person name="Westerberg I."/>
            <person name="Brannstrom I.O."/>
            <person name="Guillou S."/>
            <person name="Cros-Aarteil S."/>
            <person name="Calhoun S."/>
            <person name="Haridas S."/>
            <person name="Kuo A."/>
            <person name="Mondo S."/>
            <person name="Pangilinan J."/>
            <person name="Riley R."/>
            <person name="LaButti K."/>
            <person name="Andreopoulos B."/>
            <person name="Lipzen A."/>
            <person name="Chen C."/>
            <person name="Yan M."/>
            <person name="Daum C."/>
            <person name="Ng V."/>
            <person name="Clum A."/>
            <person name="Steindorff A."/>
            <person name="Ohm R.A."/>
            <person name="Martin F."/>
            <person name="Silar P."/>
            <person name="Natvig D.O."/>
            <person name="Lalanne C."/>
            <person name="Gautier V."/>
            <person name="Ament-Velasquez S.L."/>
            <person name="Kruys A."/>
            <person name="Hutchinson M.I."/>
            <person name="Powell A.J."/>
            <person name="Barry K."/>
            <person name="Miller A.N."/>
            <person name="Grigoriev I.V."/>
            <person name="Debuchy R."/>
            <person name="Gladieux P."/>
            <person name="Hiltunen Thoren M."/>
            <person name="Johannesson H."/>
        </authorList>
    </citation>
    <scope>NUCLEOTIDE SEQUENCE [LARGE SCALE GENOMIC DNA]</scope>
    <source>
        <strain evidence="4">CBS 284.82</strain>
    </source>
</reference>
<evidence type="ECO:0000313" key="4">
    <source>
        <dbReference type="Proteomes" id="UP001303115"/>
    </source>
</evidence>
<dbReference type="PANTHER" id="PTHR37536">
    <property type="entry name" value="PUTATIVE (AFU_ORTHOLOGUE AFUA_3G02970)-RELATED"/>
    <property type="match status" value="1"/>
</dbReference>
<dbReference type="InterPro" id="IPR000250">
    <property type="entry name" value="Peptidase_G1"/>
</dbReference>
<dbReference type="Pfam" id="PF01828">
    <property type="entry name" value="Peptidase_A4"/>
    <property type="match status" value="1"/>
</dbReference>
<dbReference type="AlphaFoldDB" id="A0AAN6PDT4"/>
<evidence type="ECO:0000256" key="1">
    <source>
        <dbReference type="PIRSR" id="PIRSR600250-50"/>
    </source>
</evidence>
<keyword evidence="2" id="KW-0732">Signal</keyword>
<evidence type="ECO:0000313" key="3">
    <source>
        <dbReference type="EMBL" id="KAK4039063.1"/>
    </source>
</evidence>
<comment type="caution">
    <text evidence="3">The sequence shown here is derived from an EMBL/GenBank/DDBJ whole genome shotgun (WGS) entry which is preliminary data.</text>
</comment>
<dbReference type="CDD" id="cd13426">
    <property type="entry name" value="Peptidase_G1"/>
    <property type="match status" value="1"/>
</dbReference>
<gene>
    <name evidence="3" type="ORF">C8A01DRAFT_47397</name>
</gene>